<reference evidence="12 13" key="1">
    <citation type="submission" date="2016-11" db="EMBL/GenBank/DDBJ databases">
        <title>The macronuclear genome of Stentor coeruleus: a giant cell with tiny introns.</title>
        <authorList>
            <person name="Slabodnick M."/>
            <person name="Ruby J.G."/>
            <person name="Reiff S.B."/>
            <person name="Swart E.C."/>
            <person name="Gosai S."/>
            <person name="Prabakaran S."/>
            <person name="Witkowska E."/>
            <person name="Larue G.E."/>
            <person name="Fisher S."/>
            <person name="Freeman R.M."/>
            <person name="Gunawardena J."/>
            <person name="Chu W."/>
            <person name="Stover N.A."/>
            <person name="Gregory B.D."/>
            <person name="Nowacki M."/>
            <person name="Derisi J."/>
            <person name="Roy S.W."/>
            <person name="Marshall W.F."/>
            <person name="Sood P."/>
        </authorList>
    </citation>
    <scope>NUCLEOTIDE SEQUENCE [LARGE SCALE GENOMIC DNA]</scope>
    <source>
        <strain evidence="12">WM001</strain>
    </source>
</reference>
<accession>A0A1R2CKU7</accession>
<dbReference type="Proteomes" id="UP000187209">
    <property type="component" value="Unassembled WGS sequence"/>
</dbReference>
<feature type="transmembrane region" description="Helical" evidence="10">
    <location>
        <begin position="6"/>
        <end position="25"/>
    </location>
</feature>
<dbReference type="GO" id="GO:0005783">
    <property type="term" value="C:endoplasmic reticulum"/>
    <property type="evidence" value="ECO:0007669"/>
    <property type="project" value="TreeGrafter"/>
</dbReference>
<keyword evidence="5 10" id="KW-1133">Transmembrane helix</keyword>
<comment type="catalytic activity">
    <reaction evidence="10">
        <text>L-cysteinyl-[protein] + hexadecanoyl-CoA = S-hexadecanoyl-L-cysteinyl-[protein] + CoA</text>
        <dbReference type="Rhea" id="RHEA:36683"/>
        <dbReference type="Rhea" id="RHEA-COMP:10131"/>
        <dbReference type="Rhea" id="RHEA-COMP:11032"/>
        <dbReference type="ChEBI" id="CHEBI:29950"/>
        <dbReference type="ChEBI" id="CHEBI:57287"/>
        <dbReference type="ChEBI" id="CHEBI:57379"/>
        <dbReference type="ChEBI" id="CHEBI:74151"/>
        <dbReference type="EC" id="2.3.1.225"/>
    </reaction>
</comment>
<comment type="subcellular location">
    <subcellularLocation>
        <location evidence="1">Endomembrane system</location>
        <topology evidence="1">Multi-pass membrane protein</topology>
    </subcellularLocation>
</comment>
<dbReference type="GO" id="GO:0019706">
    <property type="term" value="F:protein-cysteine S-palmitoyltransferase activity"/>
    <property type="evidence" value="ECO:0007669"/>
    <property type="project" value="UniProtKB-EC"/>
</dbReference>
<keyword evidence="9 10" id="KW-0012">Acyltransferase</keyword>
<feature type="transmembrane region" description="Helical" evidence="10">
    <location>
        <begin position="37"/>
        <end position="54"/>
    </location>
</feature>
<dbReference type="Pfam" id="PF01529">
    <property type="entry name" value="DHHC"/>
    <property type="match status" value="1"/>
</dbReference>
<name>A0A1R2CKU7_9CILI</name>
<dbReference type="OrthoDB" id="331948at2759"/>
<keyword evidence="6 10" id="KW-0472">Membrane</keyword>
<dbReference type="PANTHER" id="PTHR22883">
    <property type="entry name" value="ZINC FINGER DHHC DOMAIN CONTAINING PROTEIN"/>
    <property type="match status" value="1"/>
</dbReference>
<dbReference type="PANTHER" id="PTHR22883:SF301">
    <property type="entry name" value="PALMITOYLTRANSFERASE ZDHHC12"/>
    <property type="match status" value="1"/>
</dbReference>
<gene>
    <name evidence="12" type="ORF">SteCoe_8275</name>
</gene>
<evidence type="ECO:0000256" key="2">
    <source>
        <dbReference type="ARBA" id="ARBA00008574"/>
    </source>
</evidence>
<organism evidence="12 13">
    <name type="scientific">Stentor coeruleus</name>
    <dbReference type="NCBI Taxonomy" id="5963"/>
    <lineage>
        <taxon>Eukaryota</taxon>
        <taxon>Sar</taxon>
        <taxon>Alveolata</taxon>
        <taxon>Ciliophora</taxon>
        <taxon>Postciliodesmatophora</taxon>
        <taxon>Heterotrichea</taxon>
        <taxon>Heterotrichida</taxon>
        <taxon>Stentoridae</taxon>
        <taxon>Stentor</taxon>
    </lineage>
</organism>
<evidence type="ECO:0000256" key="5">
    <source>
        <dbReference type="ARBA" id="ARBA00022989"/>
    </source>
</evidence>
<sequence>MVSSRVKTVIILMMFHIHVLVLLAFRCPDLIGLENKVIGFWAVVLITVVLYLKTSLMDPGYWPLQLPTSRPEGTFVVLVEDRPLANQENIETIREGNTPSENIPTIRDFNSPCENPNDLSKQNLVKHETDSNTTGRFCSYCKISQQLRTKHCRDCNKCVALYDHHCPWIGGCVGQNNRFYFFWYVLFQCIELWMADIYCVLSFEDSDGVIYWMYENILRVLLMIILSLFTLMVTMLLFFHIFLAVQGFTTWEFLSWNKIEYLKTRTSKKNPFSIGFFGNIYRYCCEKIPQFKIWELPSE</sequence>
<dbReference type="GO" id="GO:0005794">
    <property type="term" value="C:Golgi apparatus"/>
    <property type="evidence" value="ECO:0007669"/>
    <property type="project" value="TreeGrafter"/>
</dbReference>
<evidence type="ECO:0000256" key="8">
    <source>
        <dbReference type="ARBA" id="ARBA00023288"/>
    </source>
</evidence>
<keyword evidence="13" id="KW-1185">Reference proteome</keyword>
<dbReference type="EC" id="2.3.1.225" evidence="10"/>
<keyword evidence="3 10" id="KW-0808">Transferase</keyword>
<evidence type="ECO:0000256" key="4">
    <source>
        <dbReference type="ARBA" id="ARBA00022692"/>
    </source>
</evidence>
<dbReference type="EMBL" id="MPUH01000123">
    <property type="protein sequence ID" value="OMJ89570.1"/>
    <property type="molecule type" value="Genomic_DNA"/>
</dbReference>
<keyword evidence="8" id="KW-0449">Lipoprotein</keyword>
<feature type="transmembrane region" description="Helical" evidence="10">
    <location>
        <begin position="181"/>
        <end position="201"/>
    </location>
</feature>
<comment type="domain">
    <text evidence="10">The DHHC domain is required for palmitoyltransferase activity.</text>
</comment>
<evidence type="ECO:0000256" key="3">
    <source>
        <dbReference type="ARBA" id="ARBA00022679"/>
    </source>
</evidence>
<feature type="transmembrane region" description="Helical" evidence="10">
    <location>
        <begin position="221"/>
        <end position="245"/>
    </location>
</feature>
<evidence type="ECO:0000256" key="7">
    <source>
        <dbReference type="ARBA" id="ARBA00023139"/>
    </source>
</evidence>
<evidence type="ECO:0000256" key="9">
    <source>
        <dbReference type="ARBA" id="ARBA00023315"/>
    </source>
</evidence>
<comment type="caution">
    <text evidence="12">The sequence shown here is derived from an EMBL/GenBank/DDBJ whole genome shotgun (WGS) entry which is preliminary data.</text>
</comment>
<dbReference type="AlphaFoldDB" id="A0A1R2CKU7"/>
<keyword evidence="4 10" id="KW-0812">Transmembrane</keyword>
<keyword evidence="7" id="KW-0564">Palmitate</keyword>
<evidence type="ECO:0000256" key="6">
    <source>
        <dbReference type="ARBA" id="ARBA00023136"/>
    </source>
</evidence>
<evidence type="ECO:0000313" key="13">
    <source>
        <dbReference type="Proteomes" id="UP000187209"/>
    </source>
</evidence>
<protein>
    <recommendedName>
        <fullName evidence="10">Palmitoyltransferase</fullName>
        <ecNumber evidence="10">2.3.1.225</ecNumber>
    </recommendedName>
</protein>
<dbReference type="GO" id="GO:0006612">
    <property type="term" value="P:protein targeting to membrane"/>
    <property type="evidence" value="ECO:0007669"/>
    <property type="project" value="TreeGrafter"/>
</dbReference>
<proteinExistence type="inferred from homology"/>
<evidence type="ECO:0000313" key="12">
    <source>
        <dbReference type="EMBL" id="OMJ89570.1"/>
    </source>
</evidence>
<evidence type="ECO:0000259" key="11">
    <source>
        <dbReference type="Pfam" id="PF01529"/>
    </source>
</evidence>
<evidence type="ECO:0000256" key="10">
    <source>
        <dbReference type="RuleBase" id="RU079119"/>
    </source>
</evidence>
<dbReference type="InterPro" id="IPR001594">
    <property type="entry name" value="Palmitoyltrfase_DHHC"/>
</dbReference>
<dbReference type="InterPro" id="IPR039859">
    <property type="entry name" value="PFA4/ZDH16/20/ERF2-like"/>
</dbReference>
<feature type="domain" description="Palmitoyltransferase DHHC" evidence="11">
    <location>
        <begin position="133"/>
        <end position="256"/>
    </location>
</feature>
<comment type="similarity">
    <text evidence="2 10">Belongs to the DHHC palmitoyltransferase family.</text>
</comment>
<evidence type="ECO:0000256" key="1">
    <source>
        <dbReference type="ARBA" id="ARBA00004127"/>
    </source>
</evidence>
<dbReference type="PROSITE" id="PS50216">
    <property type="entry name" value="DHHC"/>
    <property type="match status" value="1"/>
</dbReference>